<accession>A0A1S3WB28</accession>
<dbReference type="AlphaFoldDB" id="A0A1S3WB28"/>
<keyword evidence="10 12" id="KW-0807">Transducer</keyword>
<dbReference type="RefSeq" id="XP_016043289.1">
    <property type="nucleotide sequence ID" value="XM_016187803.1"/>
</dbReference>
<feature type="transmembrane region" description="Helical" evidence="13">
    <location>
        <begin position="6"/>
        <end position="31"/>
    </location>
</feature>
<keyword evidence="3 12" id="KW-0919">Taste</keyword>
<evidence type="ECO:0000256" key="11">
    <source>
        <dbReference type="RuleBase" id="RU004423"/>
    </source>
</evidence>
<keyword evidence="14" id="KW-1185">Reference proteome</keyword>
<organism evidence="14 15">
    <name type="scientific">Erinaceus europaeus</name>
    <name type="common">Western European hedgehog</name>
    <dbReference type="NCBI Taxonomy" id="9365"/>
    <lineage>
        <taxon>Eukaryota</taxon>
        <taxon>Metazoa</taxon>
        <taxon>Chordata</taxon>
        <taxon>Craniata</taxon>
        <taxon>Vertebrata</taxon>
        <taxon>Euteleostomi</taxon>
        <taxon>Mammalia</taxon>
        <taxon>Eutheria</taxon>
        <taxon>Laurasiatheria</taxon>
        <taxon>Eulipotyphla</taxon>
        <taxon>Erinaceidae</taxon>
        <taxon>Erinaceinae</taxon>
        <taxon>Erinaceus</taxon>
    </lineage>
</organism>
<dbReference type="OrthoDB" id="9896661at2759"/>
<dbReference type="FunCoup" id="A0A1S3WB28">
    <property type="interactions" value="21"/>
</dbReference>
<gene>
    <name evidence="15" type="primary">LOC103112890</name>
</gene>
<evidence type="ECO:0000256" key="12">
    <source>
        <dbReference type="RuleBase" id="RU004424"/>
    </source>
</evidence>
<keyword evidence="5 12" id="KW-0812">Transmembrane</keyword>
<feature type="transmembrane region" description="Helical" evidence="13">
    <location>
        <begin position="63"/>
        <end position="82"/>
    </location>
</feature>
<keyword evidence="4 12" id="KW-0716">Sensory transduction</keyword>
<evidence type="ECO:0000256" key="5">
    <source>
        <dbReference type="ARBA" id="ARBA00022692"/>
    </source>
</evidence>
<feature type="transmembrane region" description="Helical" evidence="13">
    <location>
        <begin position="233"/>
        <end position="257"/>
    </location>
</feature>
<dbReference type="Proteomes" id="UP001652624">
    <property type="component" value="Chromosome 8"/>
</dbReference>
<dbReference type="Pfam" id="PF05296">
    <property type="entry name" value="TAS2R"/>
    <property type="match status" value="1"/>
</dbReference>
<dbReference type="InParanoid" id="A0A1S3WB28"/>
<evidence type="ECO:0000256" key="2">
    <source>
        <dbReference type="ARBA" id="ARBA00007376"/>
    </source>
</evidence>
<evidence type="ECO:0000256" key="1">
    <source>
        <dbReference type="ARBA" id="ARBA00004141"/>
    </source>
</evidence>
<comment type="similarity">
    <text evidence="2 11">Belongs to the G-protein coupled receptor T2R family.</text>
</comment>
<proteinExistence type="inferred from homology"/>
<dbReference type="PANTHER" id="PTHR11394">
    <property type="entry name" value="TASTE RECEPTOR TYPE 2"/>
    <property type="match status" value="1"/>
</dbReference>
<dbReference type="SUPFAM" id="SSF81321">
    <property type="entry name" value="Family A G protein-coupled receptor-like"/>
    <property type="match status" value="1"/>
</dbReference>
<dbReference type="GO" id="GO:0033038">
    <property type="term" value="F:bitter taste receptor activity"/>
    <property type="evidence" value="ECO:0007669"/>
    <property type="project" value="InterPro"/>
</dbReference>
<evidence type="ECO:0000256" key="8">
    <source>
        <dbReference type="ARBA" id="ARBA00023136"/>
    </source>
</evidence>
<keyword evidence="7 12" id="KW-0297">G-protein coupled receptor</keyword>
<feature type="transmembrane region" description="Helical" evidence="13">
    <location>
        <begin position="94"/>
        <end position="116"/>
    </location>
</feature>
<dbReference type="GeneID" id="103112890"/>
<dbReference type="FunFam" id="1.20.1070.10:FF:000055">
    <property type="entry name" value="Taste receptor type 2"/>
    <property type="match status" value="1"/>
</dbReference>
<evidence type="ECO:0000256" key="7">
    <source>
        <dbReference type="ARBA" id="ARBA00023040"/>
    </source>
</evidence>
<comment type="subcellular location">
    <subcellularLocation>
        <location evidence="1 12">Membrane</location>
        <topology evidence="1 12">Multi-pass membrane protein</topology>
    </subcellularLocation>
</comment>
<reference evidence="15" key="1">
    <citation type="submission" date="2025-08" db="UniProtKB">
        <authorList>
            <consortium name="RefSeq"/>
        </authorList>
    </citation>
    <scope>IDENTIFICATION</scope>
</reference>
<dbReference type="PANTHER" id="PTHR11394:SF69">
    <property type="entry name" value="TASTE RECEPTOR TYPE 2 MEMBER 134"/>
    <property type="match status" value="1"/>
</dbReference>
<protein>
    <recommendedName>
        <fullName evidence="12">Taste receptor type 2</fullName>
    </recommendedName>
</protein>
<feature type="transmembrane region" description="Helical" evidence="13">
    <location>
        <begin position="128"/>
        <end position="148"/>
    </location>
</feature>
<dbReference type="GO" id="GO:0004930">
    <property type="term" value="F:G protein-coupled receptor activity"/>
    <property type="evidence" value="ECO:0007669"/>
    <property type="project" value="UniProtKB-KW"/>
</dbReference>
<evidence type="ECO:0000256" key="13">
    <source>
        <dbReference type="SAM" id="Phobius"/>
    </source>
</evidence>
<keyword evidence="8 12" id="KW-0472">Membrane</keyword>
<sequence>MRSVPTLIFMTVFVVGSLAAMLQNGFMVFVLGWERVQCGKLAAGDMIVSCLAASRFCLHGISLLNNLLTFLSVCPEVIYFNIPWDFINTLMFWLSSWLAFFYCVKISSFSHPIFFWLKWRISWLVPRLLLSSLILASLTTISSTIGNIRLVRMLTLLSFCGNDTLYSSRLQDFSQHVFLPSLLLALSLPFLLILVSTLLLMFSLHQHLQNMRDCRSGSQDLSTRVHTVALKSLTFFLIFYMSYFLSLVFVTLKITIFKNHWHWIWEAITYIGISLHSSILVLNNSKLRKALQMNHWKHSVQSVFCLE</sequence>
<evidence type="ECO:0000256" key="9">
    <source>
        <dbReference type="ARBA" id="ARBA00023170"/>
    </source>
</evidence>
<name>A0A1S3WB28_ERIEU</name>
<evidence type="ECO:0000256" key="6">
    <source>
        <dbReference type="ARBA" id="ARBA00022989"/>
    </source>
</evidence>
<dbReference type="GO" id="GO:0016020">
    <property type="term" value="C:membrane"/>
    <property type="evidence" value="ECO:0007669"/>
    <property type="project" value="UniProtKB-SubCell"/>
</dbReference>
<evidence type="ECO:0000256" key="4">
    <source>
        <dbReference type="ARBA" id="ARBA00022606"/>
    </source>
</evidence>
<evidence type="ECO:0000313" key="14">
    <source>
        <dbReference type="Proteomes" id="UP001652624"/>
    </source>
</evidence>
<feature type="transmembrane region" description="Helical" evidence="13">
    <location>
        <begin position="177"/>
        <end position="202"/>
    </location>
</feature>
<evidence type="ECO:0000256" key="10">
    <source>
        <dbReference type="ARBA" id="ARBA00023224"/>
    </source>
</evidence>
<evidence type="ECO:0000313" key="15">
    <source>
        <dbReference type="RefSeq" id="XP_016043289.1"/>
    </source>
</evidence>
<feature type="transmembrane region" description="Helical" evidence="13">
    <location>
        <begin position="263"/>
        <end position="283"/>
    </location>
</feature>
<evidence type="ECO:0000256" key="3">
    <source>
        <dbReference type="ARBA" id="ARBA00022480"/>
    </source>
</evidence>
<dbReference type="InterPro" id="IPR007960">
    <property type="entry name" value="TAS2R"/>
</dbReference>
<keyword evidence="9 12" id="KW-0675">Receptor</keyword>
<keyword evidence="6 13" id="KW-1133">Transmembrane helix</keyword>